<feature type="transmembrane region" description="Helical" evidence="1">
    <location>
        <begin position="46"/>
        <end position="79"/>
    </location>
</feature>
<keyword evidence="1" id="KW-1133">Transmembrane helix</keyword>
<dbReference type="OrthoDB" id="3700775at2"/>
<organism evidence="2 3">
    <name type="scientific">Saccharopolyspora shandongensis</name>
    <dbReference type="NCBI Taxonomy" id="418495"/>
    <lineage>
        <taxon>Bacteria</taxon>
        <taxon>Bacillati</taxon>
        <taxon>Actinomycetota</taxon>
        <taxon>Actinomycetes</taxon>
        <taxon>Pseudonocardiales</taxon>
        <taxon>Pseudonocardiaceae</taxon>
        <taxon>Saccharopolyspora</taxon>
    </lineage>
</organism>
<dbReference type="AlphaFoldDB" id="A0A1H3QUX3"/>
<keyword evidence="1" id="KW-0472">Membrane</keyword>
<dbReference type="EMBL" id="FNOK01000050">
    <property type="protein sequence ID" value="SDZ17324.1"/>
    <property type="molecule type" value="Genomic_DNA"/>
</dbReference>
<evidence type="ECO:0008006" key="4">
    <source>
        <dbReference type="Google" id="ProtNLM"/>
    </source>
</evidence>
<protein>
    <recommendedName>
        <fullName evidence="4">DUF3040 domain-containing protein</fullName>
    </recommendedName>
</protein>
<evidence type="ECO:0000256" key="1">
    <source>
        <dbReference type="SAM" id="Phobius"/>
    </source>
</evidence>
<gene>
    <name evidence="2" type="ORF">SAMN05216215_10504</name>
</gene>
<proteinExistence type="predicted"/>
<reference evidence="3" key="1">
    <citation type="submission" date="2016-10" db="EMBL/GenBank/DDBJ databases">
        <authorList>
            <person name="Varghese N."/>
            <person name="Submissions S."/>
        </authorList>
    </citation>
    <scope>NUCLEOTIDE SEQUENCE [LARGE SCALE GENOMIC DNA]</scope>
    <source>
        <strain evidence="3">CGMCC 4.3530</strain>
    </source>
</reference>
<evidence type="ECO:0000313" key="3">
    <source>
        <dbReference type="Proteomes" id="UP000199529"/>
    </source>
</evidence>
<dbReference type="InterPro" id="IPR021401">
    <property type="entry name" value="DUF3040"/>
</dbReference>
<sequence>MLRRYERRLLDEIERHLNAEDPAFARKINDVRPLTRFRAWLSARRALGITSAGLAVLCLFLGDGAGFFATGALAGALLLLDGWKLQTE</sequence>
<keyword evidence="1" id="KW-0812">Transmembrane</keyword>
<name>A0A1H3QUX3_9PSEU</name>
<keyword evidence="3" id="KW-1185">Reference proteome</keyword>
<dbReference type="STRING" id="418495.SAMN05216215_10504"/>
<evidence type="ECO:0000313" key="2">
    <source>
        <dbReference type="EMBL" id="SDZ17324.1"/>
    </source>
</evidence>
<accession>A0A1H3QUX3</accession>
<dbReference type="RefSeq" id="WP_093274775.1">
    <property type="nucleotide sequence ID" value="NZ_FNOK01000050.1"/>
</dbReference>
<dbReference type="Pfam" id="PF11239">
    <property type="entry name" value="DUF3040"/>
    <property type="match status" value="1"/>
</dbReference>
<dbReference type="Proteomes" id="UP000199529">
    <property type="component" value="Unassembled WGS sequence"/>
</dbReference>